<keyword evidence="2" id="KW-1185">Reference proteome</keyword>
<organism evidence="1 2">
    <name type="scientific">Streptomyces tamarix</name>
    <dbReference type="NCBI Taxonomy" id="3078565"/>
    <lineage>
        <taxon>Bacteria</taxon>
        <taxon>Bacillati</taxon>
        <taxon>Actinomycetota</taxon>
        <taxon>Actinomycetes</taxon>
        <taxon>Kitasatosporales</taxon>
        <taxon>Streptomycetaceae</taxon>
        <taxon>Streptomyces</taxon>
    </lineage>
</organism>
<evidence type="ECO:0008006" key="3">
    <source>
        <dbReference type="Google" id="ProtNLM"/>
    </source>
</evidence>
<comment type="caution">
    <text evidence="1">The sequence shown here is derived from an EMBL/GenBank/DDBJ whole genome shotgun (WGS) entry which is preliminary data.</text>
</comment>
<evidence type="ECO:0000313" key="2">
    <source>
        <dbReference type="Proteomes" id="UP001250181"/>
    </source>
</evidence>
<name>A0ABU3QSE6_9ACTN</name>
<dbReference type="EMBL" id="JAWCTQ010000041">
    <property type="protein sequence ID" value="MDT9685438.1"/>
    <property type="molecule type" value="Genomic_DNA"/>
</dbReference>
<dbReference type="RefSeq" id="WP_315880479.1">
    <property type="nucleotide sequence ID" value="NZ_JAWCTQ010000041.1"/>
</dbReference>
<accession>A0ABU3QSE6</accession>
<dbReference type="Proteomes" id="UP001250181">
    <property type="component" value="Unassembled WGS sequence"/>
</dbReference>
<sequence length="68" mass="7768">MRREPALAGLSADDIAGLLRVSKGSVYRYAHLYRWRRYTQAGRVYYHPGDVAAVLDRLNQDEDCSAPR</sequence>
<protein>
    <recommendedName>
        <fullName evidence="3">Helix-turn-helix domain-containing protein</fullName>
    </recommendedName>
</protein>
<gene>
    <name evidence="1" type="ORF">RND61_25725</name>
</gene>
<evidence type="ECO:0000313" key="1">
    <source>
        <dbReference type="EMBL" id="MDT9685438.1"/>
    </source>
</evidence>
<proteinExistence type="predicted"/>
<reference evidence="1 2" key="1">
    <citation type="submission" date="2023-09" db="EMBL/GenBank/DDBJ databases">
        <title>Streptomyces sp. nov.: A antagonism against Alternaria gaisen Producing Streptochlin, Isolated from Tamarix root soil.</title>
        <authorList>
            <person name="Chen Y."/>
        </authorList>
    </citation>
    <scope>NUCLEOTIDE SEQUENCE [LARGE SCALE GENOMIC DNA]</scope>
    <source>
        <strain evidence="1 2">TRM76323</strain>
    </source>
</reference>